<reference evidence="3 4" key="1">
    <citation type="submission" date="2019-07" db="EMBL/GenBank/DDBJ databases">
        <title>Novel species of Flavobacterium.</title>
        <authorList>
            <person name="Liu Q."/>
            <person name="Xin Y.-H."/>
        </authorList>
    </citation>
    <scope>NUCLEOTIDE SEQUENCE [LARGE SCALE GENOMIC DNA]</scope>
    <source>
        <strain evidence="1 3">GSP39</strain>
        <strain evidence="2 4">GSR22</strain>
    </source>
</reference>
<comment type="caution">
    <text evidence="2">The sequence shown here is derived from an EMBL/GenBank/DDBJ whole genome shotgun (WGS) entry which is preliminary data.</text>
</comment>
<dbReference type="Proteomes" id="UP000318669">
    <property type="component" value="Unassembled WGS sequence"/>
</dbReference>
<keyword evidence="3" id="KW-1185">Reference proteome</keyword>
<name>A0A553B9K1_9FLAO</name>
<organism evidence="2 4">
    <name type="scientific">Flavobacterium gawalongense</name>
    <dbReference type="NCBI Taxonomy" id="2594432"/>
    <lineage>
        <taxon>Bacteria</taxon>
        <taxon>Pseudomonadati</taxon>
        <taxon>Bacteroidota</taxon>
        <taxon>Flavobacteriia</taxon>
        <taxon>Flavobacteriales</taxon>
        <taxon>Flavobacteriaceae</taxon>
        <taxon>Flavobacterium</taxon>
    </lineage>
</organism>
<evidence type="ECO:0000313" key="3">
    <source>
        <dbReference type="Proteomes" id="UP000318528"/>
    </source>
</evidence>
<sequence length="98" mass="11112">MKTEITFLLLTFFKIVSNIYSQFDAQKSWASLAQTILLQSQKNMSINKFIDSLRANSGNIDSSPQKVESLIKAIRPSTPTTTLKCEFCHLQSSYFLTI</sequence>
<dbReference type="RefSeq" id="WP_143388940.1">
    <property type="nucleotide sequence ID" value="NZ_VJZL01000060.1"/>
</dbReference>
<dbReference type="Proteomes" id="UP000318528">
    <property type="component" value="Unassembled WGS sequence"/>
</dbReference>
<dbReference type="EMBL" id="VJZN01000054">
    <property type="protein sequence ID" value="TRX01172.1"/>
    <property type="molecule type" value="Genomic_DNA"/>
</dbReference>
<evidence type="ECO:0000313" key="4">
    <source>
        <dbReference type="Proteomes" id="UP000318669"/>
    </source>
</evidence>
<protein>
    <submittedName>
        <fullName evidence="2">Uncharacterized protein</fullName>
    </submittedName>
</protein>
<evidence type="ECO:0000313" key="2">
    <source>
        <dbReference type="EMBL" id="TRX04926.1"/>
    </source>
</evidence>
<proteinExistence type="predicted"/>
<evidence type="ECO:0000313" key="1">
    <source>
        <dbReference type="EMBL" id="TRX01172.1"/>
    </source>
</evidence>
<accession>A0A553B9K1</accession>
<dbReference type="EMBL" id="VJZL01000060">
    <property type="protein sequence ID" value="TRX04926.1"/>
    <property type="molecule type" value="Genomic_DNA"/>
</dbReference>
<gene>
    <name evidence="2" type="ORF">FNW11_16940</name>
    <name evidence="1" type="ORF">FNW12_17275</name>
</gene>
<dbReference type="OrthoDB" id="9898644at2"/>
<dbReference type="AlphaFoldDB" id="A0A553B9K1"/>